<evidence type="ECO:0000256" key="2">
    <source>
        <dbReference type="ARBA" id="ARBA00022598"/>
    </source>
</evidence>
<feature type="region of interest" description="Disordered" evidence="3">
    <location>
        <begin position="262"/>
        <end position="296"/>
    </location>
</feature>
<reference evidence="5" key="3">
    <citation type="submission" date="2025-09" db="UniProtKB">
        <authorList>
            <consortium name="Ensembl"/>
        </authorList>
    </citation>
    <scope>IDENTIFICATION</scope>
</reference>
<keyword evidence="2" id="KW-0436">Ligase</keyword>
<dbReference type="NCBIfam" id="TIGR00121">
    <property type="entry name" value="birA_ligase"/>
    <property type="match status" value="1"/>
</dbReference>
<dbReference type="AlphaFoldDB" id="A0A667XTN0"/>
<name>A0A667XTN0_9TELE</name>
<keyword evidence="6" id="KW-1185">Reference proteome</keyword>
<dbReference type="Ensembl" id="ENSMMDT00005018155.1">
    <property type="protein sequence ID" value="ENSMMDP00005017718.1"/>
    <property type="gene ID" value="ENSMMDG00005008881.1"/>
</dbReference>
<dbReference type="PROSITE" id="PS51733">
    <property type="entry name" value="BPL_LPL_CATALYTIC"/>
    <property type="match status" value="1"/>
</dbReference>
<dbReference type="InterPro" id="IPR004143">
    <property type="entry name" value="BPL_LPL_catalytic"/>
</dbReference>
<reference evidence="5" key="2">
    <citation type="submission" date="2025-08" db="UniProtKB">
        <authorList>
            <consortium name="Ensembl"/>
        </authorList>
    </citation>
    <scope>IDENTIFICATION</scope>
</reference>
<dbReference type="OrthoDB" id="10250105at2759"/>
<dbReference type="GO" id="GO:0004077">
    <property type="term" value="F:biotin--[biotin carboxyl-carrier protein] ligase activity"/>
    <property type="evidence" value="ECO:0007669"/>
    <property type="project" value="InterPro"/>
</dbReference>
<dbReference type="GeneTree" id="ENSGT00390000002960"/>
<dbReference type="PANTHER" id="PTHR12835:SF5">
    <property type="entry name" value="BIOTIN--PROTEIN LIGASE"/>
    <property type="match status" value="1"/>
</dbReference>
<feature type="compositionally biased region" description="Basic and acidic residues" evidence="3">
    <location>
        <begin position="283"/>
        <end position="296"/>
    </location>
</feature>
<reference evidence="5" key="1">
    <citation type="submission" date="2019-06" db="EMBL/GenBank/DDBJ databases">
        <authorList>
            <consortium name="Wellcome Sanger Institute Data Sharing"/>
        </authorList>
    </citation>
    <scope>NUCLEOTIDE SEQUENCE [LARGE SCALE GENOMIC DNA]</scope>
</reference>
<dbReference type="SUPFAM" id="SSF55681">
    <property type="entry name" value="Class II aaRS and biotin synthetases"/>
    <property type="match status" value="1"/>
</dbReference>
<dbReference type="GO" id="GO:0005737">
    <property type="term" value="C:cytoplasm"/>
    <property type="evidence" value="ECO:0007669"/>
    <property type="project" value="TreeGrafter"/>
</dbReference>
<dbReference type="CDD" id="cd16442">
    <property type="entry name" value="BPL"/>
    <property type="match status" value="1"/>
</dbReference>
<accession>A0A667XTN0</accession>
<comment type="similarity">
    <text evidence="1">Belongs to the biotin--protein ligase family.</text>
</comment>
<dbReference type="Pfam" id="PF03099">
    <property type="entry name" value="BPL_LplA_LipB"/>
    <property type="match status" value="1"/>
</dbReference>
<protein>
    <submittedName>
        <fullName evidence="5">Holocarboxylase synthetase</fullName>
    </submittedName>
</protein>
<dbReference type="RefSeq" id="XP_029925052.1">
    <property type="nucleotide sequence ID" value="XM_030069192.1"/>
</dbReference>
<dbReference type="InterPro" id="IPR004408">
    <property type="entry name" value="Biotin_CoA_COase_ligase"/>
</dbReference>
<evidence type="ECO:0000256" key="3">
    <source>
        <dbReference type="SAM" id="MobiDB-lite"/>
    </source>
</evidence>
<dbReference type="GeneID" id="115371715"/>
<evidence type="ECO:0000313" key="6">
    <source>
        <dbReference type="Proteomes" id="UP000472263"/>
    </source>
</evidence>
<feature type="domain" description="BPL/LPL catalytic" evidence="4">
    <location>
        <begin position="663"/>
        <end position="861"/>
    </location>
</feature>
<proteinExistence type="inferred from homology"/>
<organism evidence="5 6">
    <name type="scientific">Myripristis murdjan</name>
    <name type="common">pinecone soldierfish</name>
    <dbReference type="NCBI Taxonomy" id="586833"/>
    <lineage>
        <taxon>Eukaryota</taxon>
        <taxon>Metazoa</taxon>
        <taxon>Chordata</taxon>
        <taxon>Craniata</taxon>
        <taxon>Vertebrata</taxon>
        <taxon>Euteleostomi</taxon>
        <taxon>Actinopterygii</taxon>
        <taxon>Neopterygii</taxon>
        <taxon>Teleostei</taxon>
        <taxon>Neoteleostei</taxon>
        <taxon>Acanthomorphata</taxon>
        <taxon>Holocentriformes</taxon>
        <taxon>Holocentridae</taxon>
        <taxon>Myripristis</taxon>
    </lineage>
</organism>
<dbReference type="PANTHER" id="PTHR12835">
    <property type="entry name" value="BIOTIN PROTEIN LIGASE"/>
    <property type="match status" value="1"/>
</dbReference>
<dbReference type="InterPro" id="IPR045864">
    <property type="entry name" value="aa-tRNA-synth_II/BPL/LPL"/>
</dbReference>
<dbReference type="Proteomes" id="UP000472263">
    <property type="component" value="Chromosome 14"/>
</dbReference>
<evidence type="ECO:0000313" key="5">
    <source>
        <dbReference type="Ensembl" id="ENSMMDP00005017718.1"/>
    </source>
</evidence>
<dbReference type="Gene3D" id="3.30.930.10">
    <property type="entry name" value="Bira Bifunctional Protein, Domain 2"/>
    <property type="match status" value="1"/>
</dbReference>
<gene>
    <name evidence="5" type="primary">HLCS</name>
    <name evidence="5" type="synonym">hlcs</name>
</gene>
<sequence length="935" mass="102892">MLITLCYVYLWVRFHKCYSVLIRNSLARLNSSSFSFSFRLCSGSASAPLTAPPTGRYTAAVRRQPSPPLPEEPVFLQLGDKAVYVTEPQACDDLSKWTVLLGSSLVCGPRIENISFIIEATSGQRVGYHSPHTSNKKVLKWSDYCRPLACSPGQPFRAVAQATVDNFSRLGVAFMEDRLQLDNGLLPSKIVPVVLQESTLKELLKKQRPGSPKTLASLSLSGVQTQIVLSEPSPCPRLADPQHLHCRKGSLLLTPEVKRRLEERRGSEPLHCTQDQGNEGDLEEHSLGNHHHMEGHGHHLHLSSCHECLELENSTILSVKYASAENIPDLPHDNSPGLDSGDETLDELEDDAKGFIGQSGRADYSGKPPNVLIYTGGCQERFQAIHQLLTECINMESYVIYPLQPQQALSEPWLDNTRLLVLAEEEPLTPQLQTQFLSYLGRGGRVLGLASSLCPAGLSLEVRESRHRQVSTLNFTREDSTELELSVLASGKVFIRDTRGGGEVELWGELKGDVLHQQRDMVVVRVTHGEDGGEAVLCQVHLEVAPNSQSVTSESFDELKVSNARRYEVLTEILTSLGLSCDLSQAPAPSPVYLLSTCQERKASFLKWLHTRADKEGVIRLSKASLRMASGAEVQDGPLLPSGCFALVSDAPETQSWDQFSMDTYSKNLKTSSLGHTLLYAEVTTTTMDLLEGLTMHFPKDMGLIAVASRQSQGRGRGGNAWLSPLGSAMFTLSLQVALSSRLGQKIPFLQHLAALAVVEAVRTLPGYQDIDLRLKWPNDIYYSDRIKLGGVLVTSTVMGQTFHLLIGCGFNVSNSNPTICINDLILQHNRRHGSSLQPLSPAQLIARTLTSLEGLITAFQNGGPDAVLPSYYKRWLHSGTRVRLWSEDGPEAEVVGLDHNGFLQVYSKEQGVVSVEPDGNSFDMLKNLVVTKQR</sequence>
<evidence type="ECO:0000259" key="4">
    <source>
        <dbReference type="PROSITE" id="PS51733"/>
    </source>
</evidence>
<evidence type="ECO:0000256" key="1">
    <source>
        <dbReference type="ARBA" id="ARBA00009934"/>
    </source>
</evidence>
<dbReference type="InParanoid" id="A0A667XTN0"/>